<feature type="compositionally biased region" description="Polar residues" evidence="5">
    <location>
        <begin position="407"/>
        <end position="416"/>
    </location>
</feature>
<dbReference type="OrthoDB" id="1880081at2"/>
<organism evidence="8 9">
    <name type="scientific">Clostridium manihotivorum</name>
    <dbReference type="NCBI Taxonomy" id="2320868"/>
    <lineage>
        <taxon>Bacteria</taxon>
        <taxon>Bacillati</taxon>
        <taxon>Bacillota</taxon>
        <taxon>Clostridia</taxon>
        <taxon>Eubacteriales</taxon>
        <taxon>Clostridiaceae</taxon>
        <taxon>Clostridium</taxon>
    </lineage>
</organism>
<evidence type="ECO:0000256" key="3">
    <source>
        <dbReference type="ARBA" id="ARBA00022729"/>
    </source>
</evidence>
<evidence type="ECO:0000313" key="8">
    <source>
        <dbReference type="EMBL" id="QAA30460.1"/>
    </source>
</evidence>
<dbReference type="AlphaFoldDB" id="A0A3R5QR15"/>
<keyword evidence="1" id="KW-0134">Cell wall</keyword>
<feature type="transmembrane region" description="Helical" evidence="6">
    <location>
        <begin position="638"/>
        <end position="657"/>
    </location>
</feature>
<evidence type="ECO:0000256" key="4">
    <source>
        <dbReference type="ARBA" id="ARBA00023088"/>
    </source>
</evidence>
<keyword evidence="6" id="KW-0812">Transmembrane</keyword>
<keyword evidence="4" id="KW-0572">Peptidoglycan-anchor</keyword>
<keyword evidence="6" id="KW-0472">Membrane</keyword>
<proteinExistence type="predicted"/>
<evidence type="ECO:0000256" key="5">
    <source>
        <dbReference type="SAM" id="MobiDB-lite"/>
    </source>
</evidence>
<dbReference type="KEGG" id="cmah:C1I91_01585"/>
<protein>
    <recommendedName>
        <fullName evidence="7">Gram-positive cocci surface proteins LPxTG domain-containing protein</fullName>
    </recommendedName>
</protein>
<evidence type="ECO:0000259" key="7">
    <source>
        <dbReference type="PROSITE" id="PS50847"/>
    </source>
</evidence>
<evidence type="ECO:0000313" key="9">
    <source>
        <dbReference type="Proteomes" id="UP000286268"/>
    </source>
</evidence>
<gene>
    <name evidence="8" type="ORF">C1I91_01585</name>
</gene>
<feature type="domain" description="Gram-positive cocci surface proteins LPxTG" evidence="7">
    <location>
        <begin position="629"/>
        <end position="663"/>
    </location>
</feature>
<name>A0A3R5QR15_9CLOT</name>
<dbReference type="InterPro" id="IPR046780">
    <property type="entry name" value="aBig_2"/>
</dbReference>
<reference evidence="8 9" key="1">
    <citation type="submission" date="2018-01" db="EMBL/GenBank/DDBJ databases">
        <title>Genome Sequencing and Assembly of Anaerobacter polyendosporus strain CT4.</title>
        <authorList>
            <person name="Tachaapaikoon C."/>
            <person name="Sutheeworapong S."/>
            <person name="Jenjaroenpun P."/>
            <person name="Wongsurawat T."/>
            <person name="Nookeaw I."/>
            <person name="Cheawchanlertfa P."/>
            <person name="Kosugi A."/>
            <person name="Cheevadhanarak S."/>
            <person name="Ratanakhanokchai K."/>
        </authorList>
    </citation>
    <scope>NUCLEOTIDE SEQUENCE [LARGE SCALE GENOMIC DNA]</scope>
    <source>
        <strain evidence="8 9">CT4</strain>
    </source>
</reference>
<feature type="region of interest" description="Disordered" evidence="5">
    <location>
        <begin position="391"/>
        <end position="416"/>
    </location>
</feature>
<dbReference type="Proteomes" id="UP000286268">
    <property type="component" value="Chromosome"/>
</dbReference>
<dbReference type="Pfam" id="PF20578">
    <property type="entry name" value="aBig_2"/>
    <property type="match status" value="2"/>
</dbReference>
<dbReference type="NCBIfam" id="TIGR01167">
    <property type="entry name" value="LPXTG_anchor"/>
    <property type="match status" value="1"/>
</dbReference>
<dbReference type="PROSITE" id="PS50847">
    <property type="entry name" value="GRAM_POS_ANCHORING"/>
    <property type="match status" value="1"/>
</dbReference>
<evidence type="ECO:0000256" key="2">
    <source>
        <dbReference type="ARBA" id="ARBA00022525"/>
    </source>
</evidence>
<accession>A0A3R5QR15</accession>
<evidence type="ECO:0000256" key="1">
    <source>
        <dbReference type="ARBA" id="ARBA00022512"/>
    </source>
</evidence>
<keyword evidence="6" id="KW-1133">Transmembrane helix</keyword>
<keyword evidence="2" id="KW-0964">Secreted</keyword>
<sequence>MNNMKKRKKIFSQIITTVISMMFLFSIISPVNVSALTGITTEQSIALRQLNTATEPKAVREAVENPKLSIDLSKYSTFSNEQKDYLATGIGRENSRNNRLFSSPQAVEDYVNWYVNRVAEYTKQLAKIQIRFNYNDDADHVRSSMSLPNLYNSVIYVRWTSDKPDVISTTGVVKRPAYGQPNEVVHLTANSIDGGGFPITDTRNLTVLAEETAPQPQITPYQAAVNAVMNAYIVSNLRVAIENPILHIDLSKYNYNKLSNEMKNNLLIDLLHDIQGRKLNNINEVISALNKYTCKSIINDATKHLDIVYAEGDSKESVTKNLGLPTNSTYGASVTWESNSVNCVETNGIVHRPVGDSAAVTLKATMKMGDEVGQLDYIVNVKGVQITTIPVTPSTPTNNDDAEKSVDNNPTSTPAAVKLNTTKDGNKVNATERVDAIKDGKDTLIIKSDKVTMSIPEKVVYTDGLSGSDYIKVTQEVLPSDRAKELFSALPSNVAPLRDAINFTMQLFDSNNNLIKDIHEFANGQKVKIVISLTEDQIKNVDTSKLSMFYFDETKKQWVEMGGSFDKENMTFTFETPHFTNFAIMTKVATDTTSAKAEIPNTAAPTKIETSEVLPNTVALTKVETPKVLPKTGSDLDFNIVLIAGCVLAVLGGLMLTRRKAAN</sequence>
<keyword evidence="9" id="KW-1185">Reference proteome</keyword>
<evidence type="ECO:0000256" key="6">
    <source>
        <dbReference type="SAM" id="Phobius"/>
    </source>
</evidence>
<keyword evidence="3" id="KW-0732">Signal</keyword>
<dbReference type="EMBL" id="CP025746">
    <property type="protein sequence ID" value="QAA30460.1"/>
    <property type="molecule type" value="Genomic_DNA"/>
</dbReference>
<dbReference type="InterPro" id="IPR019931">
    <property type="entry name" value="LPXTG_anchor"/>
</dbReference>